<keyword evidence="5" id="KW-0677">Repeat</keyword>
<keyword evidence="8" id="KW-0496">Mitochondrion</keyword>
<feature type="repeat" description="Solcar" evidence="10">
    <location>
        <begin position="7"/>
        <end position="159"/>
    </location>
</feature>
<evidence type="ECO:0000313" key="13">
    <source>
        <dbReference type="EMBL" id="CAL5133719.1"/>
    </source>
</evidence>
<evidence type="ECO:0000256" key="4">
    <source>
        <dbReference type="ARBA" id="ARBA00022692"/>
    </source>
</evidence>
<dbReference type="Proteomes" id="UP001497525">
    <property type="component" value="Unassembled WGS sequence"/>
</dbReference>
<organism evidence="13 14">
    <name type="scientific">Calicophoron daubneyi</name>
    <name type="common">Rumen fluke</name>
    <name type="synonym">Paramphistomum daubneyi</name>
    <dbReference type="NCBI Taxonomy" id="300641"/>
    <lineage>
        <taxon>Eukaryota</taxon>
        <taxon>Metazoa</taxon>
        <taxon>Spiralia</taxon>
        <taxon>Lophotrochozoa</taxon>
        <taxon>Platyhelminthes</taxon>
        <taxon>Trematoda</taxon>
        <taxon>Digenea</taxon>
        <taxon>Plagiorchiida</taxon>
        <taxon>Pronocephalata</taxon>
        <taxon>Paramphistomoidea</taxon>
        <taxon>Paramphistomidae</taxon>
        <taxon>Calicophoron</taxon>
    </lineage>
</organism>
<comment type="similarity">
    <text evidence="2 11">Belongs to the mitochondrial carrier (TC 2.A.29) family.</text>
</comment>
<sequence>MESRRNLPSQHLIVASSFGGMITSLIMTPLDVVKIRMQSHRLLYENKCFIYCNGLVERLCTCPADMYDPWFKKPGGLLGSWMKFAFARPPDLPTDCIFHTGHYSSGFALPARPRMPDVLWNIIRNEGIASLWSGLSPTLVMALPQTVIYFTVNDWLKERVGYSSIQINGQNAATWTRISRSDWVPPIIGGTSRIIAVAAISPLELLRTKMQSIRMTPRRLSQTIWAAVKQGGPQSLWTGMGPTLLRDVPYSMSFWLVFDFMKSRYLTAKLSEVTTLSGDSVGQDLPFCPAFLFGATSGLLAGIITHPFDVIKTHRQVALGETISCGTQYSKSTWICLLRLYKANGVQAIFTGFTPRLLKTTNASAIMIATFETLKHYFATRLDPI</sequence>
<dbReference type="SUPFAM" id="SSF103506">
    <property type="entry name" value="Mitochondrial carrier"/>
    <property type="match status" value="1"/>
</dbReference>
<evidence type="ECO:0000256" key="8">
    <source>
        <dbReference type="ARBA" id="ARBA00023128"/>
    </source>
</evidence>
<evidence type="ECO:0000256" key="3">
    <source>
        <dbReference type="ARBA" id="ARBA00022448"/>
    </source>
</evidence>
<dbReference type="InterPro" id="IPR023395">
    <property type="entry name" value="MCP_dom_sf"/>
</dbReference>
<keyword evidence="4 10" id="KW-0812">Transmembrane</keyword>
<dbReference type="InterPro" id="IPR018108">
    <property type="entry name" value="MCP_transmembrane"/>
</dbReference>
<dbReference type="Gene3D" id="1.50.40.10">
    <property type="entry name" value="Mitochondrial carrier domain"/>
    <property type="match status" value="2"/>
</dbReference>
<dbReference type="EMBL" id="CAXLJL010000157">
    <property type="protein sequence ID" value="CAL5133719.1"/>
    <property type="molecule type" value="Genomic_DNA"/>
</dbReference>
<dbReference type="GO" id="GO:1990542">
    <property type="term" value="P:mitochondrial transmembrane transport"/>
    <property type="evidence" value="ECO:0007669"/>
    <property type="project" value="InterPro"/>
</dbReference>
<evidence type="ECO:0008006" key="15">
    <source>
        <dbReference type="Google" id="ProtNLM"/>
    </source>
</evidence>
<comment type="subcellular location">
    <subcellularLocation>
        <location evidence="1">Mitochondrion inner membrane</location>
        <topology evidence="1">Multi-pass membrane protein</topology>
    </subcellularLocation>
</comment>
<gene>
    <name evidence="13" type="ORF">CDAUBV1_LOCUS6967</name>
</gene>
<dbReference type="GO" id="GO:0005743">
    <property type="term" value="C:mitochondrial inner membrane"/>
    <property type="evidence" value="ECO:0007669"/>
    <property type="project" value="UniProtKB-SubCell"/>
</dbReference>
<dbReference type="PROSITE" id="PS50920">
    <property type="entry name" value="SOLCAR"/>
    <property type="match status" value="3"/>
</dbReference>
<keyword evidence="3 11" id="KW-0813">Transport</keyword>
<dbReference type="Pfam" id="PF00153">
    <property type="entry name" value="Mito_carr"/>
    <property type="match status" value="4"/>
</dbReference>
<keyword evidence="6" id="KW-0999">Mitochondrion inner membrane</keyword>
<feature type="transmembrane region" description="Helical" evidence="12">
    <location>
        <begin position="12"/>
        <end position="33"/>
    </location>
</feature>
<evidence type="ECO:0000256" key="1">
    <source>
        <dbReference type="ARBA" id="ARBA00004448"/>
    </source>
</evidence>
<feature type="repeat" description="Solcar" evidence="10">
    <location>
        <begin position="180"/>
        <end position="264"/>
    </location>
</feature>
<proteinExistence type="inferred from homology"/>
<protein>
    <recommendedName>
        <fullName evidence="15">Mitochondrial carrier protein</fullName>
    </recommendedName>
</protein>
<evidence type="ECO:0000256" key="11">
    <source>
        <dbReference type="RuleBase" id="RU000488"/>
    </source>
</evidence>
<evidence type="ECO:0000256" key="6">
    <source>
        <dbReference type="ARBA" id="ARBA00022792"/>
    </source>
</evidence>
<comment type="caution">
    <text evidence="13">The sequence shown here is derived from an EMBL/GenBank/DDBJ whole genome shotgun (WGS) entry which is preliminary data.</text>
</comment>
<keyword evidence="9 10" id="KW-0472">Membrane</keyword>
<name>A0AAV2T9E0_CALDB</name>
<evidence type="ECO:0000256" key="7">
    <source>
        <dbReference type="ARBA" id="ARBA00022989"/>
    </source>
</evidence>
<dbReference type="InterPro" id="IPR045315">
    <property type="entry name" value="Mtm1-like"/>
</dbReference>
<reference evidence="13" key="1">
    <citation type="submission" date="2024-06" db="EMBL/GenBank/DDBJ databases">
        <authorList>
            <person name="Liu X."/>
            <person name="Lenzi L."/>
            <person name="Haldenby T S."/>
            <person name="Uol C."/>
        </authorList>
    </citation>
    <scope>NUCLEOTIDE SEQUENCE</scope>
</reference>
<evidence type="ECO:0000256" key="10">
    <source>
        <dbReference type="PROSITE-ProRule" id="PRU00282"/>
    </source>
</evidence>
<evidence type="ECO:0000313" key="14">
    <source>
        <dbReference type="Proteomes" id="UP001497525"/>
    </source>
</evidence>
<dbReference type="PANTHER" id="PTHR45760:SF2">
    <property type="entry name" value="FI19922P1-RELATED"/>
    <property type="match status" value="1"/>
</dbReference>
<accession>A0AAV2T9E0</accession>
<feature type="repeat" description="Solcar" evidence="10">
    <location>
        <begin position="289"/>
        <end position="377"/>
    </location>
</feature>
<dbReference type="PANTHER" id="PTHR45760">
    <property type="entry name" value="FI19922P1-RELATED"/>
    <property type="match status" value="1"/>
</dbReference>
<evidence type="ECO:0000256" key="2">
    <source>
        <dbReference type="ARBA" id="ARBA00006375"/>
    </source>
</evidence>
<keyword evidence="7 12" id="KW-1133">Transmembrane helix</keyword>
<dbReference type="AlphaFoldDB" id="A0AAV2T9E0"/>
<evidence type="ECO:0000256" key="9">
    <source>
        <dbReference type="ARBA" id="ARBA00023136"/>
    </source>
</evidence>
<evidence type="ECO:0000256" key="12">
    <source>
        <dbReference type="SAM" id="Phobius"/>
    </source>
</evidence>
<evidence type="ECO:0000256" key="5">
    <source>
        <dbReference type="ARBA" id="ARBA00022737"/>
    </source>
</evidence>